<evidence type="ECO:0000313" key="7">
    <source>
        <dbReference type="Proteomes" id="UP000650524"/>
    </source>
</evidence>
<dbReference type="InterPro" id="IPR050536">
    <property type="entry name" value="DtxR_MntR_Metal-Reg"/>
</dbReference>
<keyword evidence="3" id="KW-0238">DNA-binding</keyword>
<gene>
    <name evidence="6" type="ORF">H8E19_06945</name>
</gene>
<dbReference type="InterPro" id="IPR022687">
    <property type="entry name" value="HTH_DTXR"/>
</dbReference>
<dbReference type="Pfam" id="PF02742">
    <property type="entry name" value="Fe_dep_repr_C"/>
    <property type="match status" value="1"/>
</dbReference>
<reference evidence="6 7" key="1">
    <citation type="submission" date="2020-08" db="EMBL/GenBank/DDBJ databases">
        <title>Bridging the membrane lipid divide: bacteria of the FCB group superphylum have the potential to synthesize archaeal ether lipids.</title>
        <authorList>
            <person name="Villanueva L."/>
            <person name="Von Meijenfeldt F.A.B."/>
            <person name="Westbye A.B."/>
            <person name="Yadav S."/>
            <person name="Hopmans E.C."/>
            <person name="Dutilh B.E."/>
            <person name="Sinninghe Damste J.S."/>
        </authorList>
    </citation>
    <scope>NUCLEOTIDE SEQUENCE [LARGE SCALE GENOMIC DNA]</scope>
    <source>
        <strain evidence="6">NIOZ-UU27</strain>
    </source>
</reference>
<evidence type="ECO:0000256" key="1">
    <source>
        <dbReference type="ARBA" id="ARBA00007871"/>
    </source>
</evidence>
<dbReference type="InterPro" id="IPR001367">
    <property type="entry name" value="Fe_dep_repressor"/>
</dbReference>
<dbReference type="InterPro" id="IPR036388">
    <property type="entry name" value="WH-like_DNA-bd_sf"/>
</dbReference>
<evidence type="ECO:0000256" key="2">
    <source>
        <dbReference type="ARBA" id="ARBA00023015"/>
    </source>
</evidence>
<dbReference type="SUPFAM" id="SSF47979">
    <property type="entry name" value="Iron-dependent repressor protein, dimerization domain"/>
    <property type="match status" value="1"/>
</dbReference>
<dbReference type="Gene3D" id="1.10.60.10">
    <property type="entry name" value="Iron dependent repressor, metal binding and dimerisation domain"/>
    <property type="match status" value="1"/>
</dbReference>
<sequence length="170" mass="19757">MPKEIQLSNSIENFLEIILELERRNKVARAKDIAEKLGIQRGSVTGALKKLEEKKLINYEPYSFITLTEKGGQIAKAVTRRHTVLKDFLSKVLQLEEETAESTACRMEHAIDESGINRLADFLEYFFQCPRTGEDWIQTFIENSQSGKRDWEKCDQCLDNCKTRHKRNIF</sequence>
<dbReference type="InterPro" id="IPR036390">
    <property type="entry name" value="WH_DNA-bd_sf"/>
</dbReference>
<dbReference type="AlphaFoldDB" id="A0A8J6T475"/>
<evidence type="ECO:0000313" key="6">
    <source>
        <dbReference type="EMBL" id="MBC8177127.1"/>
    </source>
</evidence>
<protein>
    <submittedName>
        <fullName evidence="6">Metal-dependent transcriptional regulator</fullName>
    </submittedName>
</protein>
<keyword evidence="4" id="KW-0804">Transcription</keyword>
<dbReference type="GO" id="GO:0046914">
    <property type="term" value="F:transition metal ion binding"/>
    <property type="evidence" value="ECO:0007669"/>
    <property type="project" value="InterPro"/>
</dbReference>
<dbReference type="InterPro" id="IPR036421">
    <property type="entry name" value="Fe_dep_repressor_sf"/>
</dbReference>
<dbReference type="Pfam" id="PF01325">
    <property type="entry name" value="Fe_dep_repress"/>
    <property type="match status" value="1"/>
</dbReference>
<dbReference type="PROSITE" id="PS50944">
    <property type="entry name" value="HTH_DTXR"/>
    <property type="match status" value="1"/>
</dbReference>
<accession>A0A8J6T475</accession>
<dbReference type="GO" id="GO:0003677">
    <property type="term" value="F:DNA binding"/>
    <property type="evidence" value="ECO:0007669"/>
    <property type="project" value="UniProtKB-KW"/>
</dbReference>
<dbReference type="PANTHER" id="PTHR33238">
    <property type="entry name" value="IRON (METAL) DEPENDENT REPRESSOR, DTXR FAMILY"/>
    <property type="match status" value="1"/>
</dbReference>
<dbReference type="EMBL" id="JACNJD010000188">
    <property type="protein sequence ID" value="MBC8177127.1"/>
    <property type="molecule type" value="Genomic_DNA"/>
</dbReference>
<organism evidence="6 7">
    <name type="scientific">Candidatus Desulfacyla euxinica</name>
    <dbReference type="NCBI Taxonomy" id="2841693"/>
    <lineage>
        <taxon>Bacteria</taxon>
        <taxon>Deltaproteobacteria</taxon>
        <taxon>Candidatus Desulfacyla</taxon>
    </lineage>
</organism>
<dbReference type="SMART" id="SM00529">
    <property type="entry name" value="HTH_DTXR"/>
    <property type="match status" value="1"/>
</dbReference>
<evidence type="ECO:0000259" key="5">
    <source>
        <dbReference type="PROSITE" id="PS50944"/>
    </source>
</evidence>
<dbReference type="Gene3D" id="1.10.10.10">
    <property type="entry name" value="Winged helix-like DNA-binding domain superfamily/Winged helix DNA-binding domain"/>
    <property type="match status" value="1"/>
</dbReference>
<dbReference type="SUPFAM" id="SSF46785">
    <property type="entry name" value="Winged helix' DNA-binding domain"/>
    <property type="match status" value="1"/>
</dbReference>
<dbReference type="PANTHER" id="PTHR33238:SF7">
    <property type="entry name" value="IRON-DEPENDENT TRANSCRIPTIONAL REGULATOR"/>
    <property type="match status" value="1"/>
</dbReference>
<dbReference type="InterPro" id="IPR022689">
    <property type="entry name" value="Iron_dep_repressor"/>
</dbReference>
<name>A0A8J6T475_9DELT</name>
<feature type="domain" description="HTH dtxR-type" evidence="5">
    <location>
        <begin position="7"/>
        <end position="68"/>
    </location>
</feature>
<dbReference type="GO" id="GO:0046983">
    <property type="term" value="F:protein dimerization activity"/>
    <property type="evidence" value="ECO:0007669"/>
    <property type="project" value="InterPro"/>
</dbReference>
<comment type="similarity">
    <text evidence="1">Belongs to the DtxR/MntR family.</text>
</comment>
<proteinExistence type="inferred from homology"/>
<dbReference type="Proteomes" id="UP000650524">
    <property type="component" value="Unassembled WGS sequence"/>
</dbReference>
<evidence type="ECO:0000256" key="4">
    <source>
        <dbReference type="ARBA" id="ARBA00023163"/>
    </source>
</evidence>
<comment type="caution">
    <text evidence="6">The sequence shown here is derived from an EMBL/GenBank/DDBJ whole genome shotgun (WGS) entry which is preliminary data.</text>
</comment>
<dbReference type="GO" id="GO:0003700">
    <property type="term" value="F:DNA-binding transcription factor activity"/>
    <property type="evidence" value="ECO:0007669"/>
    <property type="project" value="InterPro"/>
</dbReference>
<evidence type="ECO:0000256" key="3">
    <source>
        <dbReference type="ARBA" id="ARBA00023125"/>
    </source>
</evidence>
<keyword evidence="2" id="KW-0805">Transcription regulation</keyword>